<dbReference type="InterPro" id="IPR012337">
    <property type="entry name" value="RNaseH-like_sf"/>
</dbReference>
<dbReference type="Gene3D" id="1.10.340.70">
    <property type="match status" value="1"/>
</dbReference>
<sequence length="120" mass="14096">MCHSSACRHFAARKIAYKILQSGFYWPTIFKDAHRFYTECLQCQAALSISKRDEMSMRPIFKVEIFDLWGIDFMGPFLTSDGKQYILIAVDYVSKWVETIPTRTNTHREVLRFVTINIFS</sequence>
<feature type="domain" description="Integrase catalytic" evidence="1">
    <location>
        <begin position="55"/>
        <end position="120"/>
    </location>
</feature>
<evidence type="ECO:0000313" key="3">
    <source>
        <dbReference type="Proteomes" id="UP000663760"/>
    </source>
</evidence>
<dbReference type="GO" id="GO:0003676">
    <property type="term" value="F:nucleic acid binding"/>
    <property type="evidence" value="ECO:0007669"/>
    <property type="project" value="InterPro"/>
</dbReference>
<gene>
    <name evidence="2" type="ORF">SI8410_05007779</name>
</gene>
<dbReference type="OrthoDB" id="1739170at2759"/>
<proteinExistence type="predicted"/>
<dbReference type="EMBL" id="LR746268">
    <property type="protein sequence ID" value="CAA7397116.1"/>
    <property type="molecule type" value="Genomic_DNA"/>
</dbReference>
<dbReference type="InterPro" id="IPR052160">
    <property type="entry name" value="Gypsy_RT_Integrase-like"/>
</dbReference>
<name>A0A7I8KIL8_SPIIN</name>
<dbReference type="AlphaFoldDB" id="A0A7I8KIL8"/>
<organism evidence="2 3">
    <name type="scientific">Spirodela intermedia</name>
    <name type="common">Intermediate duckweed</name>
    <dbReference type="NCBI Taxonomy" id="51605"/>
    <lineage>
        <taxon>Eukaryota</taxon>
        <taxon>Viridiplantae</taxon>
        <taxon>Streptophyta</taxon>
        <taxon>Embryophyta</taxon>
        <taxon>Tracheophyta</taxon>
        <taxon>Spermatophyta</taxon>
        <taxon>Magnoliopsida</taxon>
        <taxon>Liliopsida</taxon>
        <taxon>Araceae</taxon>
        <taxon>Lemnoideae</taxon>
        <taxon>Spirodela</taxon>
    </lineage>
</organism>
<keyword evidence="3" id="KW-1185">Reference proteome</keyword>
<dbReference type="InterPro" id="IPR036397">
    <property type="entry name" value="RNaseH_sf"/>
</dbReference>
<evidence type="ECO:0000259" key="1">
    <source>
        <dbReference type="PROSITE" id="PS50994"/>
    </source>
</evidence>
<dbReference type="Pfam" id="PF17921">
    <property type="entry name" value="Integrase_H2C2"/>
    <property type="match status" value="1"/>
</dbReference>
<dbReference type="InterPro" id="IPR041588">
    <property type="entry name" value="Integrase_H2C2"/>
</dbReference>
<dbReference type="GO" id="GO:0015074">
    <property type="term" value="P:DNA integration"/>
    <property type="evidence" value="ECO:0007669"/>
    <property type="project" value="InterPro"/>
</dbReference>
<protein>
    <recommendedName>
        <fullName evidence="1">Integrase catalytic domain-containing protein</fullName>
    </recommendedName>
</protein>
<dbReference type="Proteomes" id="UP000663760">
    <property type="component" value="Chromosome 5"/>
</dbReference>
<dbReference type="InterPro" id="IPR001584">
    <property type="entry name" value="Integrase_cat-core"/>
</dbReference>
<dbReference type="PROSITE" id="PS50994">
    <property type="entry name" value="INTEGRASE"/>
    <property type="match status" value="1"/>
</dbReference>
<evidence type="ECO:0000313" key="2">
    <source>
        <dbReference type="EMBL" id="CAA7397116.1"/>
    </source>
</evidence>
<reference evidence="2" key="1">
    <citation type="submission" date="2020-02" db="EMBL/GenBank/DDBJ databases">
        <authorList>
            <person name="Scholz U."/>
            <person name="Mascher M."/>
            <person name="Fiebig A."/>
        </authorList>
    </citation>
    <scope>NUCLEOTIDE SEQUENCE</scope>
</reference>
<dbReference type="SUPFAM" id="SSF53098">
    <property type="entry name" value="Ribonuclease H-like"/>
    <property type="match status" value="1"/>
</dbReference>
<dbReference type="PANTHER" id="PTHR47266">
    <property type="entry name" value="ENDONUCLEASE-RELATED"/>
    <property type="match status" value="1"/>
</dbReference>
<dbReference type="Gene3D" id="3.30.420.10">
    <property type="entry name" value="Ribonuclease H-like superfamily/Ribonuclease H"/>
    <property type="match status" value="1"/>
</dbReference>
<accession>A0A7I8KIL8</accession>